<accession>A0ABU6KJW0</accession>
<sequence length="339" mass="38435">MKRMYVIWIIVASGFVLLLSACGGEKSKEDVVSELEESMEDMSGYKAKAEMSMNTGQEEQKFTIDIWHKKEELYRVSLQNDQDEKGNQIILKNDDGVFVLTPALNKSFKFQSEWPDNSSQPYLYQSLVKDVMSDSEAEFETNDSSYIFKTKTNYQSNNNLPFQEIHFDKKTYTPVLVKVMDQDRNALVEVKFSTFEMQVTFEDDDFTMDKNMASGTIDEPVSGEVTDDDLTVVYPLYKAGAELAEKREVDLENGKRVILTFSGEKNFTLVEEKSTVLPTFSSPKEVRGDIVNLGHTVAALSNNTLEWSHDGVDFILASDQLTKAELIEVAQSVESKEVK</sequence>
<dbReference type="InterPro" id="IPR052944">
    <property type="entry name" value="Sporulation_related"/>
</dbReference>
<gene>
    <name evidence="1" type="ORF">QGM71_14450</name>
</gene>
<dbReference type="EMBL" id="JARZFX010000007">
    <property type="protein sequence ID" value="MEC5424697.1"/>
    <property type="molecule type" value="Genomic_DNA"/>
</dbReference>
<comment type="caution">
    <text evidence="1">The sequence shown here is derived from an EMBL/GenBank/DDBJ whole genome shotgun (WGS) entry which is preliminary data.</text>
</comment>
<organism evidence="1 2">
    <name type="scientific">Virgibacillus tibetensis</name>
    <dbReference type="NCBI Taxonomy" id="3042313"/>
    <lineage>
        <taxon>Bacteria</taxon>
        <taxon>Bacillati</taxon>
        <taxon>Bacillota</taxon>
        <taxon>Bacilli</taxon>
        <taxon>Bacillales</taxon>
        <taxon>Bacillaceae</taxon>
        <taxon>Virgibacillus</taxon>
    </lineage>
</organism>
<reference evidence="1 2" key="1">
    <citation type="journal article" date="2024" name="Int. J. Syst. Evol. Microbiol.">
        <title>Virgibacillus tibetensis sp. nov., isolated from salt lake on the Tibetan Plateau of China.</title>
        <authorList>
            <person name="Phurbu D."/>
            <person name="Liu Z.-X."/>
            <person name="Wang R."/>
            <person name="Zheng Y.-Y."/>
            <person name="Liu H.-C."/>
            <person name="Zhou Y.-G."/>
            <person name="Yu Y.-J."/>
            <person name="Li A.-H."/>
        </authorList>
    </citation>
    <scope>NUCLEOTIDE SEQUENCE [LARGE SCALE GENOMIC DNA]</scope>
    <source>
        <strain evidence="1 2">C22-A2</strain>
    </source>
</reference>
<name>A0ABU6KJW0_9BACI</name>
<protein>
    <submittedName>
        <fullName evidence="1">Outer membrane lipoprotein carrier protein LolA</fullName>
    </submittedName>
</protein>
<dbReference type="InterPro" id="IPR029046">
    <property type="entry name" value="LolA/LolB/LppX"/>
</dbReference>
<dbReference type="Proteomes" id="UP001335737">
    <property type="component" value="Unassembled WGS sequence"/>
</dbReference>
<dbReference type="Gene3D" id="2.50.20.10">
    <property type="entry name" value="Lipoprotein localisation LolA/LolB/LppX"/>
    <property type="match status" value="1"/>
</dbReference>
<dbReference type="PANTHER" id="PTHR37507:SF2">
    <property type="entry name" value="SPORULATION PROTEIN YDCC"/>
    <property type="match status" value="1"/>
</dbReference>
<keyword evidence="1" id="KW-0449">Lipoprotein</keyword>
<dbReference type="PANTHER" id="PTHR37507">
    <property type="entry name" value="SPORULATION PROTEIN YDCC"/>
    <property type="match status" value="1"/>
</dbReference>
<proteinExistence type="predicted"/>
<evidence type="ECO:0000313" key="1">
    <source>
        <dbReference type="EMBL" id="MEC5424697.1"/>
    </source>
</evidence>
<dbReference type="RefSeq" id="WP_327608260.1">
    <property type="nucleotide sequence ID" value="NZ_JARZFX010000007.1"/>
</dbReference>
<keyword evidence="2" id="KW-1185">Reference proteome</keyword>
<dbReference type="SUPFAM" id="SSF89392">
    <property type="entry name" value="Prokaryotic lipoproteins and lipoprotein localization factors"/>
    <property type="match status" value="1"/>
</dbReference>
<evidence type="ECO:0000313" key="2">
    <source>
        <dbReference type="Proteomes" id="UP001335737"/>
    </source>
</evidence>
<dbReference type="PROSITE" id="PS51257">
    <property type="entry name" value="PROKAR_LIPOPROTEIN"/>
    <property type="match status" value="1"/>
</dbReference>